<dbReference type="EMBL" id="JAGHKO010000005">
    <property type="protein sequence ID" value="MBO9203032.1"/>
    <property type="molecule type" value="Genomic_DNA"/>
</dbReference>
<keyword evidence="2" id="KW-1133">Transmembrane helix</keyword>
<dbReference type="SUPFAM" id="SSF48452">
    <property type="entry name" value="TPR-like"/>
    <property type="match status" value="2"/>
</dbReference>
<evidence type="ECO:0000259" key="4">
    <source>
        <dbReference type="Pfam" id="PF06580"/>
    </source>
</evidence>
<sequence length="711" mass="81515">MKYFKCILLLILIFLSTIGFAQERCVDSLKKLLPLIHDSVKVKTLIQIGCWYGNMCSTGDTGTNRDSSLLYLNQAFNESVKIGYIEGTASVLFARSMDEMNRHHYPASERYLRQCVPYFEKVRDSKGIACTHILLGYLLYQQGRFDKAIQELQIGISLLQKFNTSEDRLGISQAFEILSVTYGLKGDLAKGFEIAQNELAKSQQRNDSLGMAFPLLIIGDLYESMGDHNIALEYYYSSAALGGNLDLYLALQMAAVHNAMHQYDSALYYYRSASQRDTANYSARVYLGEIYLNQKKYNEALQVFKKSTIFLKKNNGYNGLLRVLPDMAKLYVAWNNHQQALYYAREGLKLAQRTGARQYKAEDLKLLSEIYSSMGKSEMALSYLKQFMTLKDSLLNDQLKAKLFGYRSRVENEKKQAQIEWLKKEKQVSAQLLELQQQRLQQASLLRKILLTGILAFVFLGVIFFRNLTLKRRNEKLLSERTQTALQHKTVELEMQALRAQMNPHFIFNCLSSINGYILKSKSESASDYLIKFSRLIRMVLNSSKKTVIPLEDELEMLRLYLEMERLRFQYSFNYTIDVKNEIDIQNVFIPPLLLQPFAENAIWHGLMHKEGNGHLEIELGMEEEILTCIIADNGIGRHKAGVIKSKSAEKQKSMGLQITTERLALLSREKEAKTFFKIEDLSDEQGNPTGTRVILKVHCMDAIESIAELH</sequence>
<dbReference type="PROSITE" id="PS50005">
    <property type="entry name" value="TPR"/>
    <property type="match status" value="1"/>
</dbReference>
<dbReference type="InterPro" id="IPR011990">
    <property type="entry name" value="TPR-like_helical_dom_sf"/>
</dbReference>
<dbReference type="SMART" id="SM00028">
    <property type="entry name" value="TPR"/>
    <property type="match status" value="6"/>
</dbReference>
<evidence type="ECO:0000313" key="6">
    <source>
        <dbReference type="Proteomes" id="UP000677244"/>
    </source>
</evidence>
<keyword evidence="6" id="KW-1185">Reference proteome</keyword>
<reference evidence="5 6" key="1">
    <citation type="submission" date="2021-03" db="EMBL/GenBank/DDBJ databases">
        <title>Assistant Professor.</title>
        <authorList>
            <person name="Huq M.A."/>
        </authorList>
    </citation>
    <scope>NUCLEOTIDE SEQUENCE [LARGE SCALE GENOMIC DNA]</scope>
    <source>
        <strain evidence="5 6">MAH-29</strain>
    </source>
</reference>
<evidence type="ECO:0000256" key="2">
    <source>
        <dbReference type="SAM" id="Phobius"/>
    </source>
</evidence>
<dbReference type="Gene3D" id="1.25.40.10">
    <property type="entry name" value="Tetratricopeptide repeat domain"/>
    <property type="match status" value="2"/>
</dbReference>
<feature type="transmembrane region" description="Helical" evidence="2">
    <location>
        <begin position="449"/>
        <end position="468"/>
    </location>
</feature>
<feature type="signal peptide" evidence="3">
    <location>
        <begin position="1"/>
        <end position="21"/>
    </location>
</feature>
<dbReference type="PANTHER" id="PTHR34220">
    <property type="entry name" value="SENSOR HISTIDINE KINASE YPDA"/>
    <property type="match status" value="1"/>
</dbReference>
<evidence type="ECO:0000256" key="3">
    <source>
        <dbReference type="SAM" id="SignalP"/>
    </source>
</evidence>
<dbReference type="Proteomes" id="UP000677244">
    <property type="component" value="Unassembled WGS sequence"/>
</dbReference>
<dbReference type="Pfam" id="PF06580">
    <property type="entry name" value="His_kinase"/>
    <property type="match status" value="1"/>
</dbReference>
<gene>
    <name evidence="5" type="ORF">J7I42_22260</name>
</gene>
<proteinExistence type="predicted"/>
<name>A0ABS3YYM5_9BACT</name>
<protein>
    <submittedName>
        <fullName evidence="5">Tetratricopeptide repeat protein</fullName>
    </submittedName>
</protein>
<dbReference type="InterPro" id="IPR036890">
    <property type="entry name" value="HATPase_C_sf"/>
</dbReference>
<dbReference type="PANTHER" id="PTHR34220:SF7">
    <property type="entry name" value="SENSOR HISTIDINE KINASE YPDA"/>
    <property type="match status" value="1"/>
</dbReference>
<comment type="caution">
    <text evidence="5">The sequence shown here is derived from an EMBL/GenBank/DDBJ whole genome shotgun (WGS) entry which is preliminary data.</text>
</comment>
<dbReference type="SUPFAM" id="SSF55874">
    <property type="entry name" value="ATPase domain of HSP90 chaperone/DNA topoisomerase II/histidine kinase"/>
    <property type="match status" value="1"/>
</dbReference>
<dbReference type="InterPro" id="IPR010559">
    <property type="entry name" value="Sig_transdc_His_kin_internal"/>
</dbReference>
<keyword evidence="1" id="KW-0802">TPR repeat</keyword>
<keyword evidence="2" id="KW-0812">Transmembrane</keyword>
<dbReference type="RefSeq" id="WP_209141088.1">
    <property type="nucleotide sequence ID" value="NZ_JAGHKO010000005.1"/>
</dbReference>
<dbReference type="InterPro" id="IPR050640">
    <property type="entry name" value="Bact_2-comp_sensor_kinase"/>
</dbReference>
<accession>A0ABS3YYM5</accession>
<keyword evidence="2" id="KW-0472">Membrane</keyword>
<feature type="chain" id="PRO_5046819798" evidence="3">
    <location>
        <begin position="22"/>
        <end position="711"/>
    </location>
</feature>
<feature type="domain" description="Signal transduction histidine kinase internal region" evidence="4">
    <location>
        <begin position="494"/>
        <end position="571"/>
    </location>
</feature>
<evidence type="ECO:0000313" key="5">
    <source>
        <dbReference type="EMBL" id="MBO9203032.1"/>
    </source>
</evidence>
<dbReference type="Pfam" id="PF13424">
    <property type="entry name" value="TPR_12"/>
    <property type="match status" value="1"/>
</dbReference>
<dbReference type="Gene3D" id="3.30.565.10">
    <property type="entry name" value="Histidine kinase-like ATPase, C-terminal domain"/>
    <property type="match status" value="1"/>
</dbReference>
<evidence type="ECO:0000256" key="1">
    <source>
        <dbReference type="PROSITE-ProRule" id="PRU00339"/>
    </source>
</evidence>
<dbReference type="InterPro" id="IPR019734">
    <property type="entry name" value="TPR_rpt"/>
</dbReference>
<organism evidence="5 6">
    <name type="scientific">Niastella soli</name>
    <dbReference type="NCBI Taxonomy" id="2821487"/>
    <lineage>
        <taxon>Bacteria</taxon>
        <taxon>Pseudomonadati</taxon>
        <taxon>Bacteroidota</taxon>
        <taxon>Chitinophagia</taxon>
        <taxon>Chitinophagales</taxon>
        <taxon>Chitinophagaceae</taxon>
        <taxon>Niastella</taxon>
    </lineage>
</organism>
<feature type="repeat" description="TPR" evidence="1">
    <location>
        <begin position="281"/>
        <end position="314"/>
    </location>
</feature>
<keyword evidence="3" id="KW-0732">Signal</keyword>